<feature type="transmembrane region" description="Helical" evidence="6">
    <location>
        <begin position="295"/>
        <end position="316"/>
    </location>
</feature>
<comment type="subcellular location">
    <subcellularLocation>
        <location evidence="1">Membrane</location>
        <topology evidence="1">Multi-pass membrane protein</topology>
    </subcellularLocation>
</comment>
<dbReference type="GO" id="GO:0015186">
    <property type="term" value="F:L-glutamine transmembrane transporter activity"/>
    <property type="evidence" value="ECO:0007669"/>
    <property type="project" value="Ensembl"/>
</dbReference>
<evidence type="ECO:0000313" key="9">
    <source>
        <dbReference type="Proteomes" id="UP000007648"/>
    </source>
</evidence>
<dbReference type="HOGENOM" id="CLU_009020_0_2_1"/>
<reference evidence="8 9" key="1">
    <citation type="journal article" date="2011" name="Proc. Natl. Acad. Sci. U.S.A.">
        <title>Genetic diversity and population structure of the endangered marsupial Sarcophilus harrisii (Tasmanian devil).</title>
        <authorList>
            <person name="Miller W."/>
            <person name="Hayes V.M."/>
            <person name="Ratan A."/>
            <person name="Petersen D.C."/>
            <person name="Wittekindt N.E."/>
            <person name="Miller J."/>
            <person name="Walenz B."/>
            <person name="Knight J."/>
            <person name="Qi J."/>
            <person name="Zhao F."/>
            <person name="Wang Q."/>
            <person name="Bedoya-Reina O.C."/>
            <person name="Katiyar N."/>
            <person name="Tomsho L.P."/>
            <person name="Kasson L.M."/>
            <person name="Hardie R.A."/>
            <person name="Woodbridge P."/>
            <person name="Tindall E.A."/>
            <person name="Bertelsen M.F."/>
            <person name="Dixon D."/>
            <person name="Pyecroft S."/>
            <person name="Helgen K.M."/>
            <person name="Lesk A.M."/>
            <person name="Pringle T.H."/>
            <person name="Patterson N."/>
            <person name="Zhang Y."/>
            <person name="Kreiss A."/>
            <person name="Woods G.M."/>
            <person name="Jones M.E."/>
            <person name="Schuster S.C."/>
        </authorList>
    </citation>
    <scope>NUCLEOTIDE SEQUENCE [LARGE SCALE GENOMIC DNA]</scope>
</reference>
<feature type="region of interest" description="Disordered" evidence="5">
    <location>
        <begin position="1"/>
        <end position="51"/>
    </location>
</feature>
<dbReference type="OMA" id="CTIGLAG"/>
<feature type="transmembrane region" description="Helical" evidence="6">
    <location>
        <begin position="336"/>
        <end position="358"/>
    </location>
</feature>
<dbReference type="GeneTree" id="ENSGT00940000160716"/>
<dbReference type="GO" id="GO:0030424">
    <property type="term" value="C:axon"/>
    <property type="evidence" value="ECO:0007669"/>
    <property type="project" value="Ensembl"/>
</dbReference>
<feature type="transmembrane region" description="Helical" evidence="6">
    <location>
        <begin position="262"/>
        <end position="283"/>
    </location>
</feature>
<dbReference type="FunCoup" id="G3W3F8">
    <property type="interactions" value="169"/>
</dbReference>
<name>G3W3F8_SARHA</name>
<feature type="compositionally biased region" description="Low complexity" evidence="5">
    <location>
        <begin position="26"/>
        <end position="35"/>
    </location>
</feature>
<feature type="transmembrane region" description="Helical" evidence="6">
    <location>
        <begin position="175"/>
        <end position="196"/>
    </location>
</feature>
<feature type="domain" description="Amino acid transporter transmembrane" evidence="7">
    <location>
        <begin position="56"/>
        <end position="455"/>
    </location>
</feature>
<dbReference type="KEGG" id="shr:100933336"/>
<feature type="transmembrane region" description="Helical" evidence="6">
    <location>
        <begin position="132"/>
        <end position="155"/>
    </location>
</feature>
<dbReference type="GO" id="GO:0032228">
    <property type="term" value="P:regulation of synaptic transmission, GABAergic"/>
    <property type="evidence" value="ECO:0007669"/>
    <property type="project" value="Ensembl"/>
</dbReference>
<dbReference type="Pfam" id="PF01490">
    <property type="entry name" value="Aa_trans"/>
    <property type="match status" value="1"/>
</dbReference>
<dbReference type="Ensembl" id="ENSSHAT00000010050.2">
    <property type="protein sequence ID" value="ENSSHAP00000009963.1"/>
    <property type="gene ID" value="ENSSHAG00000008623.2"/>
</dbReference>
<protein>
    <submittedName>
        <fullName evidence="8">Solute carrier family 38 member 1</fullName>
    </submittedName>
</protein>
<dbReference type="Proteomes" id="UP000007648">
    <property type="component" value="Unassembled WGS sequence"/>
</dbReference>
<dbReference type="InParanoid" id="G3W3F8"/>
<evidence type="ECO:0000256" key="4">
    <source>
        <dbReference type="ARBA" id="ARBA00023136"/>
    </source>
</evidence>
<dbReference type="OrthoDB" id="655540at2759"/>
<dbReference type="PANTHER" id="PTHR22950:SF184">
    <property type="entry name" value="SODIUM-COUPLED NEUTRAL AMINO ACID SYMPORTER 1"/>
    <property type="match status" value="1"/>
</dbReference>
<evidence type="ECO:0000256" key="1">
    <source>
        <dbReference type="ARBA" id="ARBA00004141"/>
    </source>
</evidence>
<keyword evidence="2 6" id="KW-0812">Transmembrane</keyword>
<evidence type="ECO:0000256" key="2">
    <source>
        <dbReference type="ARBA" id="ARBA00022692"/>
    </source>
</evidence>
<evidence type="ECO:0000256" key="6">
    <source>
        <dbReference type="SAM" id="Phobius"/>
    </source>
</evidence>
<evidence type="ECO:0000313" key="8">
    <source>
        <dbReference type="Ensembl" id="ENSSHAP00000009963.1"/>
    </source>
</evidence>
<accession>G3W3F8</accession>
<dbReference type="GO" id="GO:0009449">
    <property type="term" value="P:gamma-aminobutyric acid biosynthetic process"/>
    <property type="evidence" value="ECO:0007669"/>
    <property type="project" value="Ensembl"/>
</dbReference>
<feature type="transmembrane region" description="Helical" evidence="6">
    <location>
        <begin position="203"/>
        <end position="224"/>
    </location>
</feature>
<dbReference type="GeneID" id="100933336"/>
<dbReference type="InterPro" id="IPR013057">
    <property type="entry name" value="AA_transpt_TM"/>
</dbReference>
<gene>
    <name evidence="8" type="primary">SLC38A1</name>
</gene>
<evidence type="ECO:0000256" key="3">
    <source>
        <dbReference type="ARBA" id="ARBA00022989"/>
    </source>
</evidence>
<feature type="transmembrane region" description="Helical" evidence="6">
    <location>
        <begin position="379"/>
        <end position="396"/>
    </location>
</feature>
<keyword evidence="9" id="KW-1185">Reference proteome</keyword>
<feature type="transmembrane region" description="Helical" evidence="6">
    <location>
        <begin position="89"/>
        <end position="111"/>
    </location>
</feature>
<evidence type="ECO:0000259" key="7">
    <source>
        <dbReference type="Pfam" id="PF01490"/>
    </source>
</evidence>
<evidence type="ECO:0000256" key="5">
    <source>
        <dbReference type="SAM" id="MobiDB-lite"/>
    </source>
</evidence>
<feature type="transmembrane region" description="Helical" evidence="6">
    <location>
        <begin position="438"/>
        <end position="463"/>
    </location>
</feature>
<dbReference type="GO" id="GO:0048167">
    <property type="term" value="P:regulation of synaptic plasticity"/>
    <property type="evidence" value="ECO:0007669"/>
    <property type="project" value="Ensembl"/>
</dbReference>
<dbReference type="PANTHER" id="PTHR22950">
    <property type="entry name" value="AMINO ACID TRANSPORTER"/>
    <property type="match status" value="1"/>
</dbReference>
<dbReference type="eggNOG" id="KOG1305">
    <property type="taxonomic scope" value="Eukaryota"/>
</dbReference>
<keyword evidence="4 6" id="KW-0472">Membrane</keyword>
<feature type="transmembrane region" description="Helical" evidence="6">
    <location>
        <begin position="402"/>
        <end position="426"/>
    </location>
</feature>
<proteinExistence type="predicted"/>
<sequence length="472" mass="52781">MSSGEVPEGSGVQEEMPEVQEGAGGQQAEQQQSKEMQQEMPKEMRQLRDQDQLEGTSSIGTSIFNLANSILGSGILGLSYALANTGILFFLFLFILVSLLTSYSIHLMLVCSEATGCLNYEKIGEKTFGFKGKYTVFGTTFLQTLGGILTYLLIIKNELPCVMKVLMGKEETFTAWYVDDRILVILVTTIIVFPLCLMKHLGFLGYTSGLSLSCMIFFLFVIIYEKFQIQCPLPGFNSSNVPKEELQKMCKPRYILFNFKTVYALPTIAFAYVCHQAVLPVYSNLRNRSLKKMEIVSNVSIFSICIMYLFTAFFGYLTFYGEVHSSLLHTYTDKGLLILIVRLSVMMAVTLTIPVLFLTARDSLAELLKKPVFNLIERIVIAAIILGFVDTLVIFVPTMKDLFGVLGTTTSNMLIFILPTTMFLKITKDDPEKENQRFGVSLLLGLGILFSLISIPLVIYDWISSTTAPETN</sequence>
<organism evidence="8 9">
    <name type="scientific">Sarcophilus harrisii</name>
    <name type="common">Tasmanian devil</name>
    <name type="synonym">Sarcophilus laniarius</name>
    <dbReference type="NCBI Taxonomy" id="9305"/>
    <lineage>
        <taxon>Eukaryota</taxon>
        <taxon>Metazoa</taxon>
        <taxon>Chordata</taxon>
        <taxon>Craniata</taxon>
        <taxon>Vertebrata</taxon>
        <taxon>Euteleostomi</taxon>
        <taxon>Mammalia</taxon>
        <taxon>Metatheria</taxon>
        <taxon>Dasyuromorphia</taxon>
        <taxon>Dasyuridae</taxon>
        <taxon>Sarcophilus</taxon>
    </lineage>
</organism>
<dbReference type="AlphaFoldDB" id="G3W3F8"/>
<dbReference type="GO" id="GO:0016323">
    <property type="term" value="C:basolateral plasma membrane"/>
    <property type="evidence" value="ECO:0007669"/>
    <property type="project" value="Ensembl"/>
</dbReference>
<dbReference type="STRING" id="9305.ENSSHAP00000009963"/>
<reference evidence="8" key="3">
    <citation type="submission" date="2025-09" db="UniProtKB">
        <authorList>
            <consortium name="Ensembl"/>
        </authorList>
    </citation>
    <scope>IDENTIFICATION</scope>
</reference>
<feature type="compositionally biased region" description="Basic and acidic residues" evidence="5">
    <location>
        <begin position="36"/>
        <end position="51"/>
    </location>
</feature>
<reference evidence="8" key="2">
    <citation type="submission" date="2025-08" db="UniProtKB">
        <authorList>
            <consortium name="Ensembl"/>
        </authorList>
    </citation>
    <scope>IDENTIFICATION</scope>
</reference>
<keyword evidence="3 6" id="KW-1133">Transmembrane helix</keyword>